<dbReference type="SUPFAM" id="SSF48230">
    <property type="entry name" value="Chondroitin AC/alginate lyase"/>
    <property type="match status" value="1"/>
</dbReference>
<dbReference type="Gene3D" id="2.70.98.70">
    <property type="match status" value="1"/>
</dbReference>
<dbReference type="Gene3D" id="1.50.10.100">
    <property type="entry name" value="Chondroitin AC/alginate lyase"/>
    <property type="match status" value="1"/>
</dbReference>
<proteinExistence type="predicted"/>
<name>A0ABX1ZSS1_9BACL</name>
<evidence type="ECO:0000313" key="4">
    <source>
        <dbReference type="Proteomes" id="UP000618579"/>
    </source>
</evidence>
<feature type="domain" description="Heparinase II/III-like C-terminal" evidence="2">
    <location>
        <begin position="429"/>
        <end position="547"/>
    </location>
</feature>
<evidence type="ECO:0000259" key="2">
    <source>
        <dbReference type="Pfam" id="PF07940"/>
    </source>
</evidence>
<sequence>MILVLEMSKGWEIMLSTLTLRQLKNALEETRPETTALFPEIASSERWTRIRSDEQYKEFWEKLEKEADCLTDQPLCSPPFSDFLLFGETGDRATYQTKRTQLFSGLHVFGLLAMTDERPDWKKGLENTIWAICNEYTWVLPAHVGLYVNEYPNGIWDQPLAPRETVDLDAAVAGFALAEVLHMVGPRLHPWVAQRAKAEIERRIFQVYFNDATPQNWELKTNNWPAVCASSIGAMAIYLIEDSEKLAGMLWRVINVLRQYLSGFDEQGGTPEGPVYWQFGFSHLVYFAELLKERTGGQITMLDEHKIGKIAQFPQFCLLTNGKVVNFSDAPDEARFHTGLMQRLCEYFPTLQLPPDEYRMNVIPVSWVEATRLMFWSSDQQDAETEHSSEGQEGVQDRIFTGNQWVISKVLQPDGRIAAFAAKGGYNEEPHNHNDLGHFILHVDGVNVLADVGIGVYTKQYFQPEHRYETIHAGSHGHSVPIVDGHRQGFGRQYRSQLLQHEVTEDEVRFELDLTEAYACSTLQSLTREFLWHRPSDEASQLIITDKAAFRETPSVFQEVFICGVEPKQIEKGRIAIGTVEMHFSPSDWLIEVEEVTATSHYGVESKYYRLMCNRTCVSASMESPFRFVINSI</sequence>
<evidence type="ECO:0000256" key="1">
    <source>
        <dbReference type="ARBA" id="ARBA00004196"/>
    </source>
</evidence>
<dbReference type="Proteomes" id="UP000618579">
    <property type="component" value="Unassembled WGS sequence"/>
</dbReference>
<dbReference type="Pfam" id="PF07940">
    <property type="entry name" value="Hepar_II_III_C"/>
    <property type="match status" value="1"/>
</dbReference>
<dbReference type="EMBL" id="WHNZ01000046">
    <property type="protein sequence ID" value="NOV02798.1"/>
    <property type="molecule type" value="Genomic_DNA"/>
</dbReference>
<comment type="subcellular location">
    <subcellularLocation>
        <location evidence="1">Cell envelope</location>
    </subcellularLocation>
</comment>
<comment type="caution">
    <text evidence="3">The sequence shown here is derived from an EMBL/GenBank/DDBJ whole genome shotgun (WGS) entry which is preliminary data.</text>
</comment>
<accession>A0ABX1ZSS1</accession>
<gene>
    <name evidence="3" type="ORF">GC097_22605</name>
</gene>
<protein>
    <recommendedName>
        <fullName evidence="2">Heparinase II/III-like C-terminal domain-containing protein</fullName>
    </recommendedName>
</protein>
<organism evidence="3 4">
    <name type="scientific">Paenibacillus planticolens</name>
    <dbReference type="NCBI Taxonomy" id="2654976"/>
    <lineage>
        <taxon>Bacteria</taxon>
        <taxon>Bacillati</taxon>
        <taxon>Bacillota</taxon>
        <taxon>Bacilli</taxon>
        <taxon>Bacillales</taxon>
        <taxon>Paenibacillaceae</taxon>
        <taxon>Paenibacillus</taxon>
    </lineage>
</organism>
<reference evidence="3 4" key="1">
    <citation type="submission" date="2019-10" db="EMBL/GenBank/DDBJ databases">
        <title>Description of Paenibacillus pedi sp. nov.</title>
        <authorList>
            <person name="Carlier A."/>
            <person name="Qi S."/>
        </authorList>
    </citation>
    <scope>NUCLEOTIDE SEQUENCE [LARGE SCALE GENOMIC DNA]</scope>
    <source>
        <strain evidence="3 4">LMG 31457</strain>
    </source>
</reference>
<keyword evidence="4" id="KW-1185">Reference proteome</keyword>
<evidence type="ECO:0000313" key="3">
    <source>
        <dbReference type="EMBL" id="NOV02798.1"/>
    </source>
</evidence>
<dbReference type="InterPro" id="IPR012480">
    <property type="entry name" value="Hepar_II_III_C"/>
</dbReference>
<dbReference type="InterPro" id="IPR008929">
    <property type="entry name" value="Chondroitin_lyas"/>
</dbReference>